<proteinExistence type="predicted"/>
<evidence type="ECO:0000256" key="1">
    <source>
        <dbReference type="SAM" id="Coils"/>
    </source>
</evidence>
<evidence type="ECO:0000313" key="2">
    <source>
        <dbReference type="EMBL" id="RXK16472.1"/>
    </source>
</evidence>
<dbReference type="Proteomes" id="UP000290092">
    <property type="component" value="Unassembled WGS sequence"/>
</dbReference>
<dbReference type="RefSeq" id="WP_114843313.1">
    <property type="nucleotide sequence ID" value="NZ_CP031220.1"/>
</dbReference>
<keyword evidence="3" id="KW-1185">Reference proteome</keyword>
<comment type="caution">
    <text evidence="2">The sequence shown here is derived from an EMBL/GenBank/DDBJ whole genome shotgun (WGS) entry which is preliminary data.</text>
</comment>
<name>A0AAX2AHJ5_9BACT</name>
<reference evidence="2 3" key="1">
    <citation type="submission" date="2017-09" db="EMBL/GenBank/DDBJ databases">
        <title>Genomics of the genus Arcobacter.</title>
        <authorList>
            <person name="Perez-Cataluna A."/>
            <person name="Figueras M.J."/>
            <person name="Salas-Masso N."/>
        </authorList>
    </citation>
    <scope>NUCLEOTIDE SEQUENCE [LARGE SCALE GENOMIC DNA]</scope>
    <source>
        <strain evidence="2 3">CECT 7386</strain>
    </source>
</reference>
<keyword evidence="1" id="KW-0175">Coiled coil</keyword>
<dbReference type="EMBL" id="NXID01000008">
    <property type="protein sequence ID" value="RXK16472.1"/>
    <property type="molecule type" value="Genomic_DNA"/>
</dbReference>
<evidence type="ECO:0000313" key="3">
    <source>
        <dbReference type="Proteomes" id="UP000290092"/>
    </source>
</evidence>
<dbReference type="KEGG" id="amyt:AMYT_a0107"/>
<accession>A0AAX2AHJ5</accession>
<sequence length="161" mass="18656">MANEFRQTSITIPKDIYNNLETLLNSSTTYKNLSPLIARILKDFFDNANYLKEFLQLDENTMLISSKIYREIENISPVGLNSRVQKKQVKLKKIGNIDYVIIDEDNFKNVYLKVAVLIKNVKEMGLGMIEMNNRIHELENTVSELTETVALLKELIENKKN</sequence>
<dbReference type="AlphaFoldDB" id="A0AAX2AHJ5"/>
<protein>
    <submittedName>
        <fullName evidence="2">Uncharacterized protein</fullName>
    </submittedName>
</protein>
<organism evidence="2 3">
    <name type="scientific">Malaciobacter mytili LMG 24559</name>
    <dbReference type="NCBI Taxonomy" id="1032238"/>
    <lineage>
        <taxon>Bacteria</taxon>
        <taxon>Pseudomonadati</taxon>
        <taxon>Campylobacterota</taxon>
        <taxon>Epsilonproteobacteria</taxon>
        <taxon>Campylobacterales</taxon>
        <taxon>Arcobacteraceae</taxon>
        <taxon>Malaciobacter</taxon>
    </lineage>
</organism>
<feature type="coiled-coil region" evidence="1">
    <location>
        <begin position="128"/>
        <end position="155"/>
    </location>
</feature>
<gene>
    <name evidence="2" type="ORF">CP985_03410</name>
</gene>